<keyword evidence="2" id="KW-1185">Reference proteome</keyword>
<protein>
    <submittedName>
        <fullName evidence="1">Uncharacterized protein</fullName>
    </submittedName>
</protein>
<sequence length="113" mass="13045">MKRTPNPRRVHVSSSNFRQLVRHTACYVRVPYAGHHNQDDASRSVVRLGRFGRLDSASFTLQHEVVAAETLRHQRLHQRMDAQGENTVHDCGALRNSHETWTHRQRSPRADVS</sequence>
<evidence type="ECO:0000313" key="2">
    <source>
        <dbReference type="Proteomes" id="UP000054032"/>
    </source>
</evidence>
<dbReference type="Proteomes" id="UP000054032">
    <property type="component" value="Unassembled WGS sequence"/>
</dbReference>
<name>W6Z868_COCMI</name>
<dbReference type="GeneID" id="19123448"/>
<organism evidence="1 2">
    <name type="scientific">Bipolaris oryzae ATCC 44560</name>
    <dbReference type="NCBI Taxonomy" id="930090"/>
    <lineage>
        <taxon>Eukaryota</taxon>
        <taxon>Fungi</taxon>
        <taxon>Dikarya</taxon>
        <taxon>Ascomycota</taxon>
        <taxon>Pezizomycotina</taxon>
        <taxon>Dothideomycetes</taxon>
        <taxon>Pleosporomycetidae</taxon>
        <taxon>Pleosporales</taxon>
        <taxon>Pleosporineae</taxon>
        <taxon>Pleosporaceae</taxon>
        <taxon>Bipolaris</taxon>
    </lineage>
</organism>
<dbReference type="KEGG" id="bor:COCMIDRAFT_38349"/>
<dbReference type="EMBL" id="KI964020">
    <property type="protein sequence ID" value="EUC43759.1"/>
    <property type="molecule type" value="Genomic_DNA"/>
</dbReference>
<dbReference type="AlphaFoldDB" id="W6Z868"/>
<proteinExistence type="predicted"/>
<dbReference type="OrthoDB" id="10361914at2759"/>
<dbReference type="HOGENOM" id="CLU_142358_0_0_1"/>
<gene>
    <name evidence="1" type="ORF">COCMIDRAFT_38349</name>
</gene>
<dbReference type="RefSeq" id="XP_007689732.1">
    <property type="nucleotide sequence ID" value="XM_007691542.1"/>
</dbReference>
<reference evidence="1 2" key="1">
    <citation type="journal article" date="2013" name="PLoS Genet.">
        <title>Comparative genome structure, secondary metabolite, and effector coding capacity across Cochliobolus pathogens.</title>
        <authorList>
            <person name="Condon B.J."/>
            <person name="Leng Y."/>
            <person name="Wu D."/>
            <person name="Bushley K.E."/>
            <person name="Ohm R.A."/>
            <person name="Otillar R."/>
            <person name="Martin J."/>
            <person name="Schackwitz W."/>
            <person name="Grimwood J."/>
            <person name="MohdZainudin N."/>
            <person name="Xue C."/>
            <person name="Wang R."/>
            <person name="Manning V.A."/>
            <person name="Dhillon B."/>
            <person name="Tu Z.J."/>
            <person name="Steffenson B.J."/>
            <person name="Salamov A."/>
            <person name="Sun H."/>
            <person name="Lowry S."/>
            <person name="LaButti K."/>
            <person name="Han J."/>
            <person name="Copeland A."/>
            <person name="Lindquist E."/>
            <person name="Barry K."/>
            <person name="Schmutz J."/>
            <person name="Baker S.E."/>
            <person name="Ciuffetti L.M."/>
            <person name="Grigoriev I.V."/>
            <person name="Zhong S."/>
            <person name="Turgeon B.G."/>
        </authorList>
    </citation>
    <scope>NUCLEOTIDE SEQUENCE [LARGE SCALE GENOMIC DNA]</scope>
    <source>
        <strain evidence="1 2">ATCC 44560</strain>
    </source>
</reference>
<accession>W6Z868</accession>
<evidence type="ECO:0000313" key="1">
    <source>
        <dbReference type="EMBL" id="EUC43759.1"/>
    </source>
</evidence>